<evidence type="ECO:0000313" key="2">
    <source>
        <dbReference type="Proteomes" id="UP000000387"/>
    </source>
</evidence>
<name>E3H5I8_ROTDC</name>
<dbReference type="HOGENOM" id="CLU_3257328_0_0_11"/>
<dbReference type="Proteomes" id="UP000000387">
    <property type="component" value="Chromosome"/>
</dbReference>
<gene>
    <name evidence="1" type="ordered locus">HMPREF0733_11364</name>
</gene>
<dbReference type="KEGG" id="rdn:HMPREF0733_11364"/>
<proteinExistence type="predicted"/>
<evidence type="ECO:0000313" key="1">
    <source>
        <dbReference type="EMBL" id="ADP40821.1"/>
    </source>
</evidence>
<protein>
    <submittedName>
        <fullName evidence="1">Uncharacterized protein</fullName>
    </submittedName>
</protein>
<dbReference type="AlphaFoldDB" id="E3H5I8"/>
<accession>E3H5I8</accession>
<reference evidence="2" key="1">
    <citation type="submission" date="2010-10" db="EMBL/GenBank/DDBJ databases">
        <title>The complete genome of Rothia dentocariosa ATCC 17931.</title>
        <authorList>
            <person name="Muzny D."/>
            <person name="Qin X."/>
            <person name="Buhay C."/>
            <person name="Dugan-Rocha S."/>
            <person name="Ding Y."/>
            <person name="Chen G."/>
            <person name="Hawes A."/>
            <person name="Holder M."/>
            <person name="Jhangiani S."/>
            <person name="Johnson A."/>
            <person name="Khan Z."/>
            <person name="Li Z."/>
            <person name="Liu W."/>
            <person name="Liu X."/>
            <person name="Perez L."/>
            <person name="Shen H."/>
            <person name="Wang Q."/>
            <person name="Watt J."/>
            <person name="Xi L."/>
            <person name="Xin Y."/>
            <person name="Zhou J."/>
            <person name="Deng J."/>
            <person name="Jiang H."/>
            <person name="Liu Y."/>
            <person name="Qu J."/>
            <person name="Song X.-Z."/>
            <person name="Zhang L."/>
            <person name="Villasana D."/>
            <person name="Johnson A."/>
            <person name="Liu J."/>
            <person name="Liyanage D."/>
            <person name="Lorensuhewa L."/>
            <person name="Robinson T."/>
            <person name="Song A."/>
            <person name="Song B.-B."/>
            <person name="Dinh H."/>
            <person name="Thornton R."/>
            <person name="Coyle M."/>
            <person name="Francisco L."/>
            <person name="Jackson L."/>
            <person name="Javaid M."/>
            <person name="Korchina V."/>
            <person name="Kovar C."/>
            <person name="Mata R."/>
            <person name="Mathew T."/>
            <person name="Ngo R."/>
            <person name="Nguyen L."/>
            <person name="Nguyen N."/>
            <person name="Okwuonu G."/>
            <person name="Ongeri F."/>
            <person name="Pham C."/>
            <person name="Simmons D."/>
            <person name="Wilczek-Boney K."/>
            <person name="Hale W."/>
            <person name="Jakkamsetti A."/>
            <person name="Pham P."/>
            <person name="Ruth R."/>
            <person name="San Lucas F."/>
            <person name="Warren J."/>
            <person name="Zhang J."/>
            <person name="Zhao Z."/>
            <person name="Zhou C."/>
            <person name="Zhu D."/>
            <person name="Lee S."/>
            <person name="Bess C."/>
            <person name="Blankenburg K."/>
            <person name="Forbes L."/>
            <person name="Fu Q."/>
            <person name="Gubbala S."/>
            <person name="Hirani K."/>
            <person name="Jayaseelan J.C."/>
            <person name="Lara F."/>
            <person name="Munidasa M."/>
            <person name="Palculict T."/>
            <person name="Patil S."/>
            <person name="Pu L.-L."/>
            <person name="Saada N."/>
            <person name="Tang L."/>
            <person name="Weissenberger G."/>
            <person name="Zhu Y."/>
            <person name="Hemphill L."/>
            <person name="Shang Y."/>
            <person name="Youmans B."/>
            <person name="Ayvaz T."/>
            <person name="Ross M."/>
            <person name="Santibanez J."/>
            <person name="Aqrawi P."/>
            <person name="Gross S."/>
            <person name="Joshi V."/>
            <person name="Fowler G."/>
            <person name="Nazareth L."/>
            <person name="Reid J."/>
            <person name="Worley K."/>
            <person name="Petrosino J."/>
            <person name="Highlander S."/>
            <person name="Gibbs R."/>
        </authorList>
    </citation>
    <scope>NUCLEOTIDE SEQUENCE [LARGE SCALE GENOMIC DNA]</scope>
    <source>
        <strain evidence="2">ATCC 17931 / CDC X599 / XDIA</strain>
    </source>
</reference>
<organism evidence="1 2">
    <name type="scientific">Rothia dentocariosa (strain ATCC 17931 / CDC X599 / XDIA)</name>
    <dbReference type="NCBI Taxonomy" id="762948"/>
    <lineage>
        <taxon>Bacteria</taxon>
        <taxon>Bacillati</taxon>
        <taxon>Actinomycetota</taxon>
        <taxon>Actinomycetes</taxon>
        <taxon>Micrococcales</taxon>
        <taxon>Micrococcaceae</taxon>
        <taxon>Rothia</taxon>
    </lineage>
</organism>
<dbReference type="EMBL" id="CP002280">
    <property type="protein sequence ID" value="ADP40821.1"/>
    <property type="molecule type" value="Genomic_DNA"/>
</dbReference>
<sequence>MGLSAKSLRKLYERTGFVTGGIRQVRVHRRNSGHLPGEWDCA</sequence>